<name>A0ABQ6N252_9STRA</name>
<evidence type="ECO:0000313" key="2">
    <source>
        <dbReference type="EMBL" id="GMI37985.1"/>
    </source>
</evidence>
<feature type="region of interest" description="Disordered" evidence="1">
    <location>
        <begin position="215"/>
        <end position="248"/>
    </location>
</feature>
<reference evidence="2 3" key="1">
    <citation type="journal article" date="2023" name="Commun. Biol.">
        <title>Genome analysis of Parmales, the sister group of diatoms, reveals the evolutionary specialization of diatoms from phago-mixotrophs to photoautotrophs.</title>
        <authorList>
            <person name="Ban H."/>
            <person name="Sato S."/>
            <person name="Yoshikawa S."/>
            <person name="Yamada K."/>
            <person name="Nakamura Y."/>
            <person name="Ichinomiya M."/>
            <person name="Sato N."/>
            <person name="Blanc-Mathieu R."/>
            <person name="Endo H."/>
            <person name="Kuwata A."/>
            <person name="Ogata H."/>
        </authorList>
    </citation>
    <scope>NUCLEOTIDE SEQUENCE [LARGE SCALE GENOMIC DNA]</scope>
</reference>
<dbReference type="Proteomes" id="UP001165060">
    <property type="component" value="Unassembled WGS sequence"/>
</dbReference>
<comment type="caution">
    <text evidence="2">The sequence shown here is derived from an EMBL/GenBank/DDBJ whole genome shotgun (WGS) entry which is preliminary data.</text>
</comment>
<gene>
    <name evidence="2" type="ORF">TeGR_g13422</name>
</gene>
<accession>A0ABQ6N252</accession>
<dbReference type="EMBL" id="BRYB01002005">
    <property type="protein sequence ID" value="GMI37985.1"/>
    <property type="molecule type" value="Genomic_DNA"/>
</dbReference>
<sequence length="248" mass="26734">MSTSPAPAPAPAPAAPPASFLLFSRSRGAGLSRSNPSVMLSATYAHSLYWLWYNLDFNPFLQSAGFDVDTRIGLLGGGLALFMNGAAATYATHLVKDVQLRNNVLRVRRHGLPFGLPQKEEDATLFRVGEVLVPPEDSGSTMVPRGGGGEGVRLGVEATGVQPLKIQDKEKQGWKLSYLLDIDNGEFPVGTELANAVLVGGRQVTKEQLVAGMLGSAPEGLGEKKRERWNPAKERRKKRGGKRKEEGE</sequence>
<evidence type="ECO:0000313" key="3">
    <source>
        <dbReference type="Proteomes" id="UP001165060"/>
    </source>
</evidence>
<protein>
    <submittedName>
        <fullName evidence="2">Uncharacterized protein</fullName>
    </submittedName>
</protein>
<feature type="compositionally biased region" description="Basic and acidic residues" evidence="1">
    <location>
        <begin position="221"/>
        <end position="233"/>
    </location>
</feature>
<evidence type="ECO:0000256" key="1">
    <source>
        <dbReference type="SAM" id="MobiDB-lite"/>
    </source>
</evidence>
<organism evidence="2 3">
    <name type="scientific">Tetraparma gracilis</name>
    <dbReference type="NCBI Taxonomy" id="2962635"/>
    <lineage>
        <taxon>Eukaryota</taxon>
        <taxon>Sar</taxon>
        <taxon>Stramenopiles</taxon>
        <taxon>Ochrophyta</taxon>
        <taxon>Bolidophyceae</taxon>
        <taxon>Parmales</taxon>
        <taxon>Triparmaceae</taxon>
        <taxon>Tetraparma</taxon>
    </lineage>
</organism>
<proteinExistence type="predicted"/>
<keyword evidence="3" id="KW-1185">Reference proteome</keyword>